<dbReference type="RefSeq" id="WP_151422220.1">
    <property type="nucleotide sequence ID" value="NZ_WBJX01000001.1"/>
</dbReference>
<evidence type="ECO:0000313" key="2">
    <source>
        <dbReference type="Proteomes" id="UP000490386"/>
    </source>
</evidence>
<dbReference type="SUPFAM" id="SSF52980">
    <property type="entry name" value="Restriction endonuclease-like"/>
    <property type="match status" value="1"/>
</dbReference>
<dbReference type="AlphaFoldDB" id="A0A7J5B562"/>
<name>A0A7J5B562_9MICO</name>
<comment type="caution">
    <text evidence="1">The sequence shown here is derived from an EMBL/GenBank/DDBJ whole genome shotgun (WGS) entry which is preliminary data.</text>
</comment>
<dbReference type="EMBL" id="WBJX01000001">
    <property type="protein sequence ID" value="KAB1639204.1"/>
    <property type="molecule type" value="Genomic_DNA"/>
</dbReference>
<proteinExistence type="predicted"/>
<dbReference type="Proteomes" id="UP000490386">
    <property type="component" value="Unassembled WGS sequence"/>
</dbReference>
<dbReference type="InterPro" id="IPR011335">
    <property type="entry name" value="Restrct_endonuc-II-like"/>
</dbReference>
<protein>
    <recommendedName>
        <fullName evidence="3">DUF559 domain-containing protein</fullName>
    </recommendedName>
</protein>
<evidence type="ECO:0008006" key="3">
    <source>
        <dbReference type="Google" id="ProtNLM"/>
    </source>
</evidence>
<organism evidence="1 2">
    <name type="scientific">Pseudoclavibacter terrae</name>
    <dbReference type="NCBI Taxonomy" id="1530195"/>
    <lineage>
        <taxon>Bacteria</taxon>
        <taxon>Bacillati</taxon>
        <taxon>Actinomycetota</taxon>
        <taxon>Actinomycetes</taxon>
        <taxon>Micrococcales</taxon>
        <taxon>Microbacteriaceae</taxon>
        <taxon>Pseudoclavibacter</taxon>
    </lineage>
</organism>
<accession>A0A7J5B562</accession>
<reference evidence="1 2" key="1">
    <citation type="submission" date="2019-09" db="EMBL/GenBank/DDBJ databases">
        <title>Phylogeny of genus Pseudoclavibacter and closely related genus.</title>
        <authorList>
            <person name="Li Y."/>
        </authorList>
    </citation>
    <scope>NUCLEOTIDE SEQUENCE [LARGE SCALE GENOMIC DNA]</scope>
    <source>
        <strain evidence="1 2">THG-MD12</strain>
    </source>
</reference>
<sequence>MIASDLFDVRSPRGFDVVSPPIGWAQAAISIDERELLVVADAMLTSFDGYPGRRFGGPLASGAELKDLAERWVGRRGAKPLRRTAERARAGSESPGESRTRFVMLEAGFPEPIPNHWVLLEEDRRARTDLAYPELRIAIEYQGEYHFSPEQVIDDLERIRELRLMGWIVILVTKRDIRNPGAFLAELRAALAARGA</sequence>
<dbReference type="OrthoDB" id="3173471at2"/>
<evidence type="ECO:0000313" key="1">
    <source>
        <dbReference type="EMBL" id="KAB1639204.1"/>
    </source>
</evidence>
<dbReference type="Gene3D" id="3.40.960.10">
    <property type="entry name" value="VSR Endonuclease"/>
    <property type="match status" value="1"/>
</dbReference>
<keyword evidence="2" id="KW-1185">Reference proteome</keyword>
<gene>
    <name evidence="1" type="ORF">F8O03_02355</name>
</gene>